<organism evidence="3 4">
    <name type="scientific">Eschrichtius robustus</name>
    <name type="common">California gray whale</name>
    <name type="synonym">Eschrichtius gibbosus</name>
    <dbReference type="NCBI Taxonomy" id="9764"/>
    <lineage>
        <taxon>Eukaryota</taxon>
        <taxon>Metazoa</taxon>
        <taxon>Chordata</taxon>
        <taxon>Craniata</taxon>
        <taxon>Vertebrata</taxon>
        <taxon>Euteleostomi</taxon>
        <taxon>Mammalia</taxon>
        <taxon>Eutheria</taxon>
        <taxon>Laurasiatheria</taxon>
        <taxon>Artiodactyla</taxon>
        <taxon>Whippomorpha</taxon>
        <taxon>Cetacea</taxon>
        <taxon>Mysticeti</taxon>
        <taxon>Eschrichtiidae</taxon>
        <taxon>Eschrichtius</taxon>
    </lineage>
</organism>
<dbReference type="Pfam" id="PF20846">
    <property type="entry name" value="PNMA_N"/>
    <property type="match status" value="1"/>
</dbReference>
<reference evidence="3 4" key="1">
    <citation type="submission" date="2022-11" db="EMBL/GenBank/DDBJ databases">
        <title>Whole genome sequence of Eschrichtius robustus ER-17-0199.</title>
        <authorList>
            <person name="Bruniche-Olsen A."/>
            <person name="Black A.N."/>
            <person name="Fields C.J."/>
            <person name="Walden K."/>
            <person name="Dewoody J.A."/>
        </authorList>
    </citation>
    <scope>NUCLEOTIDE SEQUENCE [LARGE SCALE GENOMIC DNA]</scope>
    <source>
        <strain evidence="3">ER-17-0199</strain>
        <tissue evidence="3">Blubber</tissue>
    </source>
</reference>
<evidence type="ECO:0000259" key="2">
    <source>
        <dbReference type="Pfam" id="PF20846"/>
    </source>
</evidence>
<feature type="domain" description="Paraneoplastic antigen Ma-like N-terminal" evidence="2">
    <location>
        <begin position="1"/>
        <end position="38"/>
    </location>
</feature>
<dbReference type="InterPro" id="IPR048271">
    <property type="entry name" value="PNMA_N"/>
</dbReference>
<accession>A0AB34HJ57</accession>
<evidence type="ECO:0000313" key="3">
    <source>
        <dbReference type="EMBL" id="KAJ8792173.1"/>
    </source>
</evidence>
<dbReference type="AlphaFoldDB" id="A0AB34HJ57"/>
<gene>
    <name evidence="3" type="ORF">J1605_020024</name>
</gene>
<dbReference type="PANTHER" id="PTHR23095:SF14">
    <property type="entry name" value="MODULATOR OF APOPTOSIS 1"/>
    <property type="match status" value="1"/>
</dbReference>
<dbReference type="InterPro" id="IPR026523">
    <property type="entry name" value="PNMA"/>
</dbReference>
<feature type="domain" description="Paraneoplastic antigen Ma-like C-terminal" evidence="1">
    <location>
        <begin position="99"/>
        <end position="257"/>
    </location>
</feature>
<dbReference type="Proteomes" id="UP001159641">
    <property type="component" value="Unassembled WGS sequence"/>
</dbReference>
<dbReference type="GO" id="GO:0042981">
    <property type="term" value="P:regulation of apoptotic process"/>
    <property type="evidence" value="ECO:0007669"/>
    <property type="project" value="TreeGrafter"/>
</dbReference>
<evidence type="ECO:0008006" key="5">
    <source>
        <dbReference type="Google" id="ProtNLM"/>
    </source>
</evidence>
<dbReference type="PANTHER" id="PTHR23095">
    <property type="entry name" value="PARANEOPLASTIC ANTIGEN"/>
    <property type="match status" value="1"/>
</dbReference>
<name>A0AB34HJ57_ESCRO</name>
<dbReference type="EMBL" id="JAIQCJ010001134">
    <property type="protein sequence ID" value="KAJ8792173.1"/>
    <property type="molecule type" value="Genomic_DNA"/>
</dbReference>
<evidence type="ECO:0000313" key="4">
    <source>
        <dbReference type="Proteomes" id="UP001159641"/>
    </source>
</evidence>
<comment type="caution">
    <text evidence="3">The sequence shown here is derived from an EMBL/GenBank/DDBJ whole genome shotgun (WGS) entry which is preliminary data.</text>
</comment>
<dbReference type="InterPro" id="IPR048270">
    <property type="entry name" value="PNMA_C"/>
</dbReference>
<evidence type="ECO:0000259" key="1">
    <source>
        <dbReference type="Pfam" id="PF14893"/>
    </source>
</evidence>
<keyword evidence="4" id="KW-1185">Reference proteome</keyword>
<dbReference type="Pfam" id="PF14893">
    <property type="entry name" value="PNMA"/>
    <property type="match status" value="1"/>
</dbReference>
<proteinExistence type="predicted"/>
<sequence>MFRREENRNAALIGLPEETSHALVPKEIPGSGGAWRVIFKTPDPDNEFLSRLHEFLEGEGVTLDQDMIPEVRAPMLAQALDEALQPALQHLKYKKLRVFSGSDPPEPEEEEFESWLFHATQMMKTWQVSDAEKRRRLLESLRGPASDIIRVLKINKPLITVPECLHALEQVFGVTDNPRVLQVKYLTTYQKDEKKLSAYVLRLEPSLQKLVERGAVEQEVVNQARLEQGIAGAVHSTPRRKFAVSEDGSAPGLLQLLTLIKDEEAAEEEEEALLQAGLAGHFT</sequence>
<protein>
    <recommendedName>
        <fullName evidence="5">Modulator of apoptosis 1</fullName>
    </recommendedName>
</protein>